<dbReference type="EMBL" id="JAAMPI010000061">
    <property type="protein sequence ID" value="KAF4636523.1"/>
    <property type="molecule type" value="Genomic_DNA"/>
</dbReference>
<evidence type="ECO:0000313" key="3">
    <source>
        <dbReference type="Proteomes" id="UP000566819"/>
    </source>
</evidence>
<dbReference type="AlphaFoldDB" id="A0A8H4W6W1"/>
<feature type="transmembrane region" description="Helical" evidence="1">
    <location>
        <begin position="51"/>
        <end position="69"/>
    </location>
</feature>
<keyword evidence="1" id="KW-0812">Transmembrane</keyword>
<keyword evidence="1" id="KW-0472">Membrane</keyword>
<evidence type="ECO:0000256" key="1">
    <source>
        <dbReference type="SAM" id="Phobius"/>
    </source>
</evidence>
<comment type="caution">
    <text evidence="2">The sequence shown here is derived from an EMBL/GenBank/DDBJ whole genome shotgun (WGS) entry which is preliminary data.</text>
</comment>
<dbReference type="PANTHER" id="PTHR15907">
    <property type="entry name" value="DUF614 FAMILY PROTEIN-RELATED"/>
    <property type="match status" value="1"/>
</dbReference>
<dbReference type="InterPro" id="IPR006461">
    <property type="entry name" value="PLAC_motif_containing"/>
</dbReference>
<gene>
    <name evidence="2" type="ORF">G7Y89_g1554</name>
</gene>
<keyword evidence="1" id="KW-1133">Transmembrane helix</keyword>
<evidence type="ECO:0008006" key="4">
    <source>
        <dbReference type="Google" id="ProtNLM"/>
    </source>
</evidence>
<protein>
    <recommendedName>
        <fullName evidence="4">PLAC8-domain-containing protein</fullName>
    </recommendedName>
</protein>
<organism evidence="2 3">
    <name type="scientific">Cudoniella acicularis</name>
    <dbReference type="NCBI Taxonomy" id="354080"/>
    <lineage>
        <taxon>Eukaryota</taxon>
        <taxon>Fungi</taxon>
        <taxon>Dikarya</taxon>
        <taxon>Ascomycota</taxon>
        <taxon>Pezizomycotina</taxon>
        <taxon>Leotiomycetes</taxon>
        <taxon>Helotiales</taxon>
        <taxon>Tricladiaceae</taxon>
        <taxon>Cudoniella</taxon>
    </lineage>
</organism>
<name>A0A8H4W6W1_9HELO</name>
<keyword evidence="3" id="KW-1185">Reference proteome</keyword>
<dbReference type="OrthoDB" id="1045822at2759"/>
<evidence type="ECO:0000313" key="2">
    <source>
        <dbReference type="EMBL" id="KAF4636523.1"/>
    </source>
</evidence>
<accession>A0A8H4W6W1</accession>
<sequence length="130" mass="14323">MSRPYQASLCGCDTCGTCLKAWFCTCFLIGQNHQRIKGNVSDDPGCCSGWCWGYCCLGYCSLCFILPMIDRGDMRRKYDLQGGSCGACLVSACCVPCEATQTKKELDYIQMSQTQGGYVQNGKMVAQPMR</sequence>
<proteinExistence type="predicted"/>
<reference evidence="2 3" key="1">
    <citation type="submission" date="2020-03" db="EMBL/GenBank/DDBJ databases">
        <title>Draft Genome Sequence of Cudoniella acicularis.</title>
        <authorList>
            <person name="Buettner E."/>
            <person name="Kellner H."/>
        </authorList>
    </citation>
    <scope>NUCLEOTIDE SEQUENCE [LARGE SCALE GENOMIC DNA]</scope>
    <source>
        <strain evidence="2 3">DSM 108380</strain>
    </source>
</reference>
<dbReference type="NCBIfam" id="TIGR01571">
    <property type="entry name" value="A_thal_Cys_rich"/>
    <property type="match status" value="1"/>
</dbReference>
<dbReference type="Pfam" id="PF04749">
    <property type="entry name" value="PLAC8"/>
    <property type="match status" value="1"/>
</dbReference>
<dbReference type="Proteomes" id="UP000566819">
    <property type="component" value="Unassembled WGS sequence"/>
</dbReference>